<protein>
    <submittedName>
        <fullName evidence="1">Uncharacterized protein</fullName>
    </submittedName>
</protein>
<keyword evidence="2" id="KW-1185">Reference proteome</keyword>
<sequence>MNVLALSIKAPGNHYRQSRGLMRLIEQPDADPLEFTYKVAVDFVYYPFVTL</sequence>
<proteinExistence type="predicted"/>
<evidence type="ECO:0000313" key="1">
    <source>
        <dbReference type="EMBL" id="KXG74242.1"/>
    </source>
</evidence>
<dbReference type="EMBL" id="LOED01000054">
    <property type="protein sequence ID" value="KXG74242.1"/>
    <property type="molecule type" value="Genomic_DNA"/>
</dbReference>
<dbReference type="Proteomes" id="UP000070427">
    <property type="component" value="Unassembled WGS sequence"/>
</dbReference>
<dbReference type="STRING" id="520764.AN618_23600"/>
<reference evidence="1 2" key="1">
    <citation type="submission" date="2015-12" db="EMBL/GenBank/DDBJ databases">
        <title>Draft genome sequnece of Fervidicola ferrireducens strain Y170.</title>
        <authorList>
            <person name="Patel B.K."/>
        </authorList>
    </citation>
    <scope>NUCLEOTIDE SEQUENCE [LARGE SCALE GENOMIC DNA]</scope>
    <source>
        <strain evidence="1 2">Y170</strain>
    </source>
</reference>
<dbReference type="AlphaFoldDB" id="A0A140L117"/>
<comment type="caution">
    <text evidence="1">The sequence shown here is derived from an EMBL/GenBank/DDBJ whole genome shotgun (WGS) entry which is preliminary data.</text>
</comment>
<dbReference type="InParanoid" id="A0A140L117"/>
<evidence type="ECO:0000313" key="2">
    <source>
        <dbReference type="Proteomes" id="UP000070427"/>
    </source>
</evidence>
<gene>
    <name evidence="1" type="ORF">AN618_23600</name>
</gene>
<name>A0A140L117_9FIRM</name>
<organism evidence="1 2">
    <name type="scientific">Fervidicola ferrireducens</name>
    <dbReference type="NCBI Taxonomy" id="520764"/>
    <lineage>
        <taxon>Bacteria</taxon>
        <taxon>Bacillati</taxon>
        <taxon>Bacillota</taxon>
        <taxon>Clostridia</taxon>
        <taxon>Thermosediminibacterales</taxon>
        <taxon>Thermosediminibacteraceae</taxon>
        <taxon>Fervidicola</taxon>
    </lineage>
</organism>
<accession>A0A140L117</accession>